<proteinExistence type="predicted"/>
<dbReference type="Proteomes" id="UP001163798">
    <property type="component" value="Unassembled WGS sequence"/>
</dbReference>
<evidence type="ECO:0000313" key="2">
    <source>
        <dbReference type="EMBL" id="KAJ3782056.1"/>
    </source>
</evidence>
<comment type="caution">
    <text evidence="2">The sequence shown here is derived from an EMBL/GenBank/DDBJ whole genome shotgun (WGS) entry which is preliminary data.</text>
</comment>
<protein>
    <recommendedName>
        <fullName evidence="4">F-box domain-containing protein</fullName>
    </recommendedName>
</protein>
<name>A0AA38NBU4_9AGAR</name>
<keyword evidence="3" id="KW-1185">Reference proteome</keyword>
<evidence type="ECO:0000256" key="1">
    <source>
        <dbReference type="SAM" id="Coils"/>
    </source>
</evidence>
<reference evidence="2" key="1">
    <citation type="submission" date="2022-08" db="EMBL/GenBank/DDBJ databases">
        <authorList>
            <consortium name="DOE Joint Genome Institute"/>
            <person name="Min B."/>
            <person name="Riley R."/>
            <person name="Sierra-Patev S."/>
            <person name="Naranjo-Ortiz M."/>
            <person name="Looney B."/>
            <person name="Konkel Z."/>
            <person name="Slot J.C."/>
            <person name="Sakamoto Y."/>
            <person name="Steenwyk J.L."/>
            <person name="Rokas A."/>
            <person name="Carro J."/>
            <person name="Camarero S."/>
            <person name="Ferreira P."/>
            <person name="Molpeceres G."/>
            <person name="Ruiz-Duenas F.J."/>
            <person name="Serrano A."/>
            <person name="Henrissat B."/>
            <person name="Drula E."/>
            <person name="Hughes K.W."/>
            <person name="Mata J.L."/>
            <person name="Ishikawa N.K."/>
            <person name="Vargas-Isla R."/>
            <person name="Ushijima S."/>
            <person name="Smith C.A."/>
            <person name="Ahrendt S."/>
            <person name="Andreopoulos W."/>
            <person name="He G."/>
            <person name="Labutti K."/>
            <person name="Lipzen A."/>
            <person name="Ng V."/>
            <person name="Sandor L."/>
            <person name="Barry K."/>
            <person name="Martinez A.T."/>
            <person name="Xiao Y."/>
            <person name="Gibbons J.G."/>
            <person name="Terashima K."/>
            <person name="Hibbett D.S."/>
            <person name="Grigoriev I.V."/>
        </authorList>
    </citation>
    <scope>NUCLEOTIDE SEQUENCE</scope>
    <source>
        <strain evidence="2">TFB10291</strain>
    </source>
</reference>
<evidence type="ECO:0008006" key="4">
    <source>
        <dbReference type="Google" id="ProtNLM"/>
    </source>
</evidence>
<dbReference type="AlphaFoldDB" id="A0AA38NBU4"/>
<sequence length="550" mass="61948">MDASTSTPNLSLVSDCSSFSLEDASNTSISTNLGVDTFILEPLPSSINDLLNSNEAPLQSQVLQASLHGAETMLSDLNRHLEQMKAEVALFTAKRNQLITMVDSYRNVLHPIRRTPPEVLLEIFSYGVQSVDTDYPEIYQQVNSLDTNLAPWTFGQVCKHWRSIVLGCPRLWSSLSLDLSRIEHANPAKEQEVEYKAVSLLSHYLRRSKDCPLTIAVRSTRPMHPIVSLICAHSSRWSDVLLSLPAEGFRLLSTIKGCLPKLKTLHLRNTGSLENIWNAIPVIDAFEYAPSLYMIRAYEIPKIATKLLLPWAQITHCMNNFPNGEVLYRDTLNRENIEVLSKGVKLRHATLLCSGYGPSLSITPLTHHFLAGLTIDLIRRSNPDLLIQLLDALTLPSLVSLRISVSSKHRVRPNVDPIVRFLERSNCTLIKLRLKGFKTNVEENSSFRSLLYLIQNSMEILCLENFPNSLLNAFTVTEDESPLLPRLRHLRVSGSCSPEMNQLLFVKMVESRVKYTKFKALVTSSQFVLTNPEARNRLDLLDNKCHPTSP</sequence>
<evidence type="ECO:0000313" key="3">
    <source>
        <dbReference type="Proteomes" id="UP001163798"/>
    </source>
</evidence>
<keyword evidence="1" id="KW-0175">Coiled coil</keyword>
<feature type="coiled-coil region" evidence="1">
    <location>
        <begin position="67"/>
        <end position="94"/>
    </location>
</feature>
<dbReference type="EMBL" id="MU793503">
    <property type="protein sequence ID" value="KAJ3782056.1"/>
    <property type="molecule type" value="Genomic_DNA"/>
</dbReference>
<dbReference type="Gene3D" id="1.20.1280.50">
    <property type="match status" value="1"/>
</dbReference>
<organism evidence="2 3">
    <name type="scientific">Lentinula aff. detonsa</name>
    <dbReference type="NCBI Taxonomy" id="2804958"/>
    <lineage>
        <taxon>Eukaryota</taxon>
        <taxon>Fungi</taxon>
        <taxon>Dikarya</taxon>
        <taxon>Basidiomycota</taxon>
        <taxon>Agaricomycotina</taxon>
        <taxon>Agaricomycetes</taxon>
        <taxon>Agaricomycetidae</taxon>
        <taxon>Agaricales</taxon>
        <taxon>Marasmiineae</taxon>
        <taxon>Omphalotaceae</taxon>
        <taxon>Lentinula</taxon>
    </lineage>
</organism>
<gene>
    <name evidence="2" type="ORF">GGU10DRAFT_364786</name>
</gene>
<accession>A0AA38NBU4</accession>